<reference evidence="1 2" key="1">
    <citation type="submission" date="2021-08" db="EMBL/GenBank/DDBJ databases">
        <title>Draft Genome Sequence of Phanerochaete sordida strain YK-624.</title>
        <authorList>
            <person name="Mori T."/>
            <person name="Dohra H."/>
            <person name="Suzuki T."/>
            <person name="Kawagishi H."/>
            <person name="Hirai H."/>
        </authorList>
    </citation>
    <scope>NUCLEOTIDE SEQUENCE [LARGE SCALE GENOMIC DNA]</scope>
    <source>
        <strain evidence="1 2">YK-624</strain>
    </source>
</reference>
<gene>
    <name evidence="1" type="ORF">PsYK624_133770</name>
</gene>
<dbReference type="Proteomes" id="UP000703269">
    <property type="component" value="Unassembled WGS sequence"/>
</dbReference>
<accession>A0A9P3LJY7</accession>
<evidence type="ECO:0000313" key="1">
    <source>
        <dbReference type="EMBL" id="GJE97164.1"/>
    </source>
</evidence>
<dbReference type="EMBL" id="BPQB01000068">
    <property type="protein sequence ID" value="GJE97164.1"/>
    <property type="molecule type" value="Genomic_DNA"/>
</dbReference>
<protein>
    <submittedName>
        <fullName evidence="1">Uncharacterized protein</fullName>
    </submittedName>
</protein>
<organism evidence="1 2">
    <name type="scientific">Phanerochaete sordida</name>
    <dbReference type="NCBI Taxonomy" id="48140"/>
    <lineage>
        <taxon>Eukaryota</taxon>
        <taxon>Fungi</taxon>
        <taxon>Dikarya</taxon>
        <taxon>Basidiomycota</taxon>
        <taxon>Agaricomycotina</taxon>
        <taxon>Agaricomycetes</taxon>
        <taxon>Polyporales</taxon>
        <taxon>Phanerochaetaceae</taxon>
        <taxon>Phanerochaete</taxon>
    </lineage>
</organism>
<sequence length="148" mass="16829">MLISYHRTDYFSYALLRRVPCLARDVVRKVFPLSRKDARMSPVQREYLQARSKSSASFDATVFTTLLGRSRPAPSLTHLGIEGRLFVPDSRDTEIPHRCLARPMTYLHVRASSTCSSCAGPSKSWLARRRARPPARHPTLRKVRFTAG</sequence>
<name>A0A9P3LJY7_9APHY</name>
<proteinExistence type="predicted"/>
<keyword evidence="2" id="KW-1185">Reference proteome</keyword>
<comment type="caution">
    <text evidence="1">The sequence shown here is derived from an EMBL/GenBank/DDBJ whole genome shotgun (WGS) entry which is preliminary data.</text>
</comment>
<evidence type="ECO:0000313" key="2">
    <source>
        <dbReference type="Proteomes" id="UP000703269"/>
    </source>
</evidence>
<dbReference type="AlphaFoldDB" id="A0A9P3LJY7"/>